<keyword evidence="2" id="KW-1185">Reference proteome</keyword>
<dbReference type="AlphaFoldDB" id="A0A3S9VNR5"/>
<reference evidence="1 2" key="1">
    <citation type="submission" date="2018-10" db="EMBL/GenBank/DDBJ databases">
        <title>Butyricimonas faecalis sp. nov., isolated from human faeces and emended description of the genus Butyricimonas.</title>
        <authorList>
            <person name="Le Roy T."/>
            <person name="Van der Smissen P."/>
            <person name="Paquot A."/>
            <person name="Delzenne N."/>
            <person name="Muccioli G."/>
            <person name="Collet J.-F."/>
            <person name="Cani P.D."/>
        </authorList>
    </citation>
    <scope>NUCLEOTIDE SEQUENCE [LARGE SCALE GENOMIC DNA]</scope>
    <source>
        <strain evidence="1 2">H184</strain>
    </source>
</reference>
<gene>
    <name evidence="1" type="ORF">D8S85_00560</name>
</gene>
<evidence type="ECO:0000313" key="1">
    <source>
        <dbReference type="EMBL" id="AZS28188.1"/>
    </source>
</evidence>
<name>A0A3S9VNR5_9BACT</name>
<organism evidence="1 2">
    <name type="scientific">Butyricimonas faecalis</name>
    <dbReference type="NCBI Taxonomy" id="2093856"/>
    <lineage>
        <taxon>Bacteria</taxon>
        <taxon>Pseudomonadati</taxon>
        <taxon>Bacteroidota</taxon>
        <taxon>Bacteroidia</taxon>
        <taxon>Bacteroidales</taxon>
        <taxon>Odoribacteraceae</taxon>
        <taxon>Butyricimonas</taxon>
    </lineage>
</organism>
<dbReference type="KEGG" id="buy:D8S85_00560"/>
<evidence type="ECO:0000313" key="2">
    <source>
        <dbReference type="Proteomes" id="UP000270673"/>
    </source>
</evidence>
<dbReference type="RefSeq" id="WP_106624327.1">
    <property type="nucleotide sequence ID" value="NZ_CP032819.1"/>
</dbReference>
<accession>A0A3S9VNR5</accession>
<proteinExistence type="predicted"/>
<dbReference type="Proteomes" id="UP000270673">
    <property type="component" value="Chromosome"/>
</dbReference>
<dbReference type="PROSITE" id="PS51257">
    <property type="entry name" value="PROKAR_LIPOPROTEIN"/>
    <property type="match status" value="1"/>
</dbReference>
<protein>
    <submittedName>
        <fullName evidence="1">Uncharacterized protein</fullName>
    </submittedName>
</protein>
<dbReference type="EMBL" id="CP032819">
    <property type="protein sequence ID" value="AZS28188.1"/>
    <property type="molecule type" value="Genomic_DNA"/>
</dbReference>
<sequence length="92" mass="10825">MKPILYTILICTSILACSRYPAGVEETLSQAGRNRGGHWQYSYVVRQKVKYIFNVFTLKQNLLVLHKNAKFQMDNFRACHKHFPSFFKRGRI</sequence>